<evidence type="ECO:0008006" key="3">
    <source>
        <dbReference type="Google" id="ProtNLM"/>
    </source>
</evidence>
<dbReference type="InterPro" id="IPR019734">
    <property type="entry name" value="TPR_rpt"/>
</dbReference>
<sequence>MVEYPEELPDNIYERVIDLSVQGNLFLDSGDALSAVNVWCEALALLPSPKDNWEACLWLNASLGEAYRVEGQLEEAKACLLDALNCPDGHVNPFVLLRLGQTLVDLGDENAGVDYLLRAYMLEGEEIFEEDAQYLQLLRNRKLVD</sequence>
<organism evidence="1 2">
    <name type="scientific">Pseudomonas schmalbachii</name>
    <dbReference type="NCBI Taxonomy" id="2816993"/>
    <lineage>
        <taxon>Bacteria</taxon>
        <taxon>Pseudomonadati</taxon>
        <taxon>Pseudomonadota</taxon>
        <taxon>Gammaproteobacteria</taxon>
        <taxon>Pseudomonadales</taxon>
        <taxon>Pseudomonadaceae</taxon>
        <taxon>Pseudomonas</taxon>
    </lineage>
</organism>
<dbReference type="SUPFAM" id="SSF48452">
    <property type="entry name" value="TPR-like"/>
    <property type="match status" value="1"/>
</dbReference>
<proteinExistence type="predicted"/>
<dbReference type="InterPro" id="IPR011990">
    <property type="entry name" value="TPR-like_helical_dom_sf"/>
</dbReference>
<keyword evidence="2" id="KW-1185">Reference proteome</keyword>
<comment type="caution">
    <text evidence="1">The sequence shown here is derived from an EMBL/GenBank/DDBJ whole genome shotgun (WGS) entry which is preliminary data.</text>
</comment>
<dbReference type="Gene3D" id="1.25.40.10">
    <property type="entry name" value="Tetratricopeptide repeat domain"/>
    <property type="match status" value="1"/>
</dbReference>
<accession>A0ABS3TIX3</accession>
<evidence type="ECO:0000313" key="2">
    <source>
        <dbReference type="Proteomes" id="UP000669060"/>
    </source>
</evidence>
<dbReference type="EMBL" id="JAELYA010000001">
    <property type="protein sequence ID" value="MBO3273617.1"/>
    <property type="molecule type" value="Genomic_DNA"/>
</dbReference>
<dbReference type="Proteomes" id="UP000669060">
    <property type="component" value="Unassembled WGS sequence"/>
</dbReference>
<name>A0ABS3TIX3_9PSED</name>
<dbReference type="RefSeq" id="WP_208311453.1">
    <property type="nucleotide sequence ID" value="NZ_JAELYA010000001.1"/>
</dbReference>
<dbReference type="Pfam" id="PF13181">
    <property type="entry name" value="TPR_8"/>
    <property type="match status" value="2"/>
</dbReference>
<gene>
    <name evidence="1" type="ORF">JFY56_00070</name>
</gene>
<protein>
    <recommendedName>
        <fullName evidence="3">Tetratricopeptide repeat protein</fullName>
    </recommendedName>
</protein>
<evidence type="ECO:0000313" key="1">
    <source>
        <dbReference type="EMBL" id="MBO3273617.1"/>
    </source>
</evidence>
<reference evidence="1 2" key="1">
    <citation type="submission" date="2020-12" db="EMBL/GenBank/DDBJ databases">
        <title>Pseudomonas schmalbachii sp. nov. isolated from millipede gut.</title>
        <authorList>
            <person name="Shelomi M."/>
        </authorList>
    </citation>
    <scope>NUCLEOTIDE SEQUENCE [LARGE SCALE GENOMIC DNA]</scope>
    <source>
        <strain evidence="1 2">Milli4</strain>
    </source>
</reference>